<keyword evidence="2 6" id="KW-0812">Transmembrane</keyword>
<dbReference type="InterPro" id="IPR057244">
    <property type="entry name" value="GAIN_B"/>
</dbReference>
<evidence type="ECO:0000259" key="8">
    <source>
        <dbReference type="PROSITE" id="PS50221"/>
    </source>
</evidence>
<dbReference type="GeneID" id="8850420"/>
<dbReference type="InParanoid" id="D2VCH1"/>
<dbReference type="Gene3D" id="2.120.10.30">
    <property type="entry name" value="TolB, C-terminal domain"/>
    <property type="match status" value="2"/>
</dbReference>
<keyword evidence="10" id="KW-1185">Reference proteome</keyword>
<dbReference type="PROSITE" id="PS51257">
    <property type="entry name" value="PROKAR_LIPOPROTEIN"/>
    <property type="match status" value="1"/>
</dbReference>
<evidence type="ECO:0000256" key="6">
    <source>
        <dbReference type="SAM" id="Phobius"/>
    </source>
</evidence>
<dbReference type="Gene3D" id="2.60.220.50">
    <property type="match status" value="1"/>
</dbReference>
<dbReference type="GO" id="GO:0016020">
    <property type="term" value="C:membrane"/>
    <property type="evidence" value="ECO:0007669"/>
    <property type="project" value="UniProtKB-SubCell"/>
</dbReference>
<feature type="signal peptide" evidence="7">
    <location>
        <begin position="1"/>
        <end position="25"/>
    </location>
</feature>
<keyword evidence="5" id="KW-1015">Disulfide bond</keyword>
<evidence type="ECO:0000256" key="3">
    <source>
        <dbReference type="ARBA" id="ARBA00022989"/>
    </source>
</evidence>
<dbReference type="PROSITE" id="PS50221">
    <property type="entry name" value="GAIN_B"/>
    <property type="match status" value="1"/>
</dbReference>
<name>D2VCH1_NAEGR</name>
<dbReference type="RefSeq" id="XP_002678052.1">
    <property type="nucleotide sequence ID" value="XM_002678006.1"/>
</dbReference>
<evidence type="ECO:0000256" key="4">
    <source>
        <dbReference type="ARBA" id="ARBA00023136"/>
    </source>
</evidence>
<sequence length="1197" mass="130492">MNNKIVSVTLLFFLIIACTIELSSSEPAQYTINKLIGPIAGDGKPKEQVGFYTIYTFTIAPLNGQMIVNENGAVKQFSLDSGAQGLVSVIPGLKIYSSSSSVNGQSTVVSNSDGSELYYLEENLIKRWKSGVVSVIAGNGVIENIYYLNETVATQTFLNSPTSLVYQDDCLYIAGYGIAKLNLTTGMISTTFRIGFITDMSISTFDGYMYYLQNDQLKRCSFSSGCLNQENVISNLFMNTFTLSSNRNELFYFFGNQIYRFNITTRISTSIYQISSSNTYKLAYRNDMIYFAEGFKIKKKSVVDGSLSVEAGNGYYGYVAENVPSLQAGTAGYTVSSIALRNGEFPGSISFSKNGELHFVDYSNIVRKLSDNGNLSYVGGNPSSFVSSDGTDASKAIISPSKVIEIGNELIILEYQKIRKVSSEGTISTIIGGGIYPFVEGALATNTSFTSLQDVAVSPIDNSIYFIDANFNAIRKLTSTGTVITLFSTSTYINAIGIDQTGIIYYSTSNSIGKLNPETLQQQLLYYNTETSSYFSVSNSGNIYYFVNCKIVMIGNGTLNALAGTGTCLTGSLFDGMNATQDIPNVYSVHYSNHDNQLYFSTVNGIWKIVDGFIHKVVQSIPMANVTSTDSSKFLSLPSSLLVKSNGDILFIDGTIIRKYDVQQDRIDNLYIGDGSIGPFSNTFSYYYFTTFCENELVIVTSKGIRRINSETSIMTPVTFPYQFTTVRSFISCLNNNLYFLATNLQSIKKVSLLDGSIDHIAGIAGSSSPSPDGSIAKYSKIVSLINSRAFVLPNQEVLYFEGLKLRKIGLDGKWQTIAGNGNSGTTPDFSENAKNVPLTIAFSYAYSELSGTIYLSSNGIYSLTPYCRDGYQFENSFKTSCIPIPVITCFGKLANDSSVCSSRGTCTGMDNCQCSNLYISSDCSVSLCQTENGKQNTILCPPAPIPSQTGTTNQQVALNVTESRTEIVKDLTSIDSKNITFTSSSSVQITLPSTISSYVSNQISTNETIQIISAISEKTQIKPQSSNTNTGSDDEKSTISTVEVVSKVVSLLLLKQDGEKIQVTNLINPITFTFSNLIIQSFEKSNLTCSYLDETSKEWKSDGLNTFFIDIQSIGNEKQLSINCQTNHLTSFAVIDMNLKKGSVKTDTLPTTQDNTVVIAAVVSSVVGVLILVGVISIIIIASVCLIRRRKLNSKE</sequence>
<dbReference type="EMBL" id="GG738863">
    <property type="protein sequence ID" value="EFC45308.1"/>
    <property type="molecule type" value="Genomic_DNA"/>
</dbReference>
<feature type="transmembrane region" description="Helical" evidence="6">
    <location>
        <begin position="1158"/>
        <end position="1188"/>
    </location>
</feature>
<accession>D2VCH1</accession>
<keyword evidence="3 6" id="KW-1133">Transmembrane helix</keyword>
<evidence type="ECO:0000256" key="5">
    <source>
        <dbReference type="ARBA" id="ARBA00023157"/>
    </source>
</evidence>
<dbReference type="AlphaFoldDB" id="D2VCH1"/>
<dbReference type="SUPFAM" id="SSF63825">
    <property type="entry name" value="YWTD domain"/>
    <property type="match status" value="1"/>
</dbReference>
<evidence type="ECO:0000256" key="1">
    <source>
        <dbReference type="ARBA" id="ARBA00004370"/>
    </source>
</evidence>
<gene>
    <name evidence="9" type="ORF">NAEGRDRAFT_66569</name>
</gene>
<comment type="subcellular location">
    <subcellularLocation>
        <location evidence="1">Membrane</location>
    </subcellularLocation>
</comment>
<evidence type="ECO:0000313" key="9">
    <source>
        <dbReference type="EMBL" id="EFC45308.1"/>
    </source>
</evidence>
<dbReference type="InterPro" id="IPR011042">
    <property type="entry name" value="6-blade_b-propeller_TolB-like"/>
</dbReference>
<keyword evidence="4 6" id="KW-0472">Membrane</keyword>
<evidence type="ECO:0000256" key="2">
    <source>
        <dbReference type="ARBA" id="ARBA00022692"/>
    </source>
</evidence>
<dbReference type="Proteomes" id="UP000006671">
    <property type="component" value="Unassembled WGS sequence"/>
</dbReference>
<keyword evidence="7" id="KW-0732">Signal</keyword>
<dbReference type="InterPro" id="IPR046338">
    <property type="entry name" value="GAIN_dom_sf"/>
</dbReference>
<organism evidence="10">
    <name type="scientific">Naegleria gruberi</name>
    <name type="common">Amoeba</name>
    <dbReference type="NCBI Taxonomy" id="5762"/>
    <lineage>
        <taxon>Eukaryota</taxon>
        <taxon>Discoba</taxon>
        <taxon>Heterolobosea</taxon>
        <taxon>Tetramitia</taxon>
        <taxon>Eutetramitia</taxon>
        <taxon>Vahlkampfiidae</taxon>
        <taxon>Naegleria</taxon>
    </lineage>
</organism>
<dbReference type="VEuPathDB" id="AmoebaDB:NAEGRDRAFT_66569"/>
<protein>
    <submittedName>
        <fullName evidence="9">Predicted protein</fullName>
    </submittedName>
</protein>
<dbReference type="KEGG" id="ngr:NAEGRDRAFT_66569"/>
<evidence type="ECO:0000313" key="10">
    <source>
        <dbReference type="Proteomes" id="UP000006671"/>
    </source>
</evidence>
<reference evidence="9 10" key="1">
    <citation type="journal article" date="2010" name="Cell">
        <title>The genome of Naegleria gruberi illuminates early eukaryotic versatility.</title>
        <authorList>
            <person name="Fritz-Laylin L.K."/>
            <person name="Prochnik S.E."/>
            <person name="Ginger M.L."/>
            <person name="Dacks J.B."/>
            <person name="Carpenter M.L."/>
            <person name="Field M.C."/>
            <person name="Kuo A."/>
            <person name="Paredez A."/>
            <person name="Chapman J."/>
            <person name="Pham J."/>
            <person name="Shu S."/>
            <person name="Neupane R."/>
            <person name="Cipriano M."/>
            <person name="Mancuso J."/>
            <person name="Tu H."/>
            <person name="Salamov A."/>
            <person name="Lindquist E."/>
            <person name="Shapiro H."/>
            <person name="Lucas S."/>
            <person name="Grigoriev I.V."/>
            <person name="Cande W.Z."/>
            <person name="Fulton C."/>
            <person name="Rokhsar D.S."/>
            <person name="Dawson S.C."/>
        </authorList>
    </citation>
    <scope>NUCLEOTIDE SEQUENCE [LARGE SCALE GENOMIC DNA]</scope>
    <source>
        <strain evidence="9 10">NEG-M</strain>
    </source>
</reference>
<proteinExistence type="predicted"/>
<feature type="chain" id="PRO_5003037458" evidence="7">
    <location>
        <begin position="26"/>
        <end position="1197"/>
    </location>
</feature>
<dbReference type="SUPFAM" id="SSF63829">
    <property type="entry name" value="Calcium-dependent phosphotriesterase"/>
    <property type="match status" value="2"/>
</dbReference>
<evidence type="ECO:0000256" key="7">
    <source>
        <dbReference type="SAM" id="SignalP"/>
    </source>
</evidence>
<feature type="domain" description="GAIN-B" evidence="8">
    <location>
        <begin position="948"/>
        <end position="1144"/>
    </location>
</feature>
<dbReference type="OrthoDB" id="9987187at2759"/>